<dbReference type="EMBL" id="JAVRRJ010000002">
    <property type="protein sequence ID" value="KAK5088431.1"/>
    <property type="molecule type" value="Genomic_DNA"/>
</dbReference>
<sequence>MGTRITAQSQSAQIRVLVLLSVILLVGLWMRSDGLSRFHHIRSVQTRSGHPVARLVEANQAHLTKLHSEQSRTLKDARNEYHRRYHRQPPLGFDTWFRLAREHDFVLIDEFDTFMESLEPFFGVPPNVLQHRLQAAFELEPDRFGMIKFEDGSVNMSEGVTGLFKRLMPHREWAEYIPYNVTLLVNDWDEPMVSVPFPEVTKAKEAAQKSGMGWPKDSSATSYSPFDFSFIETGKQNGWAATSQACSIESPSRQLSCSLPSVEDPLNFVTDVKSSRDVCQNCDLLATHGLLVSPGNMHIAHSLTPIWSASKPSHFNDILYPSAYYVGARDNYDSDFDNAWEEKESNFYWTGSSTGGWATSRTWNHMQRQRMVLKTNNLSEPIQLLKEVSNREWQPYLTTMDEVADHFSTRITNIVQCTDEACQTQKEIFGIPEEHHDDPQEAAYRHKFVLDIDGNGFSGRFYRLLQSRSVVVKQTIFSEWHDDRLIPWVHYVPLSTLYAELPELARFLATTEEGLRISERIARESTDWHDKALRDIDLQLVWLRMILEFGRLMNPEMHT</sequence>
<reference evidence="3 4" key="1">
    <citation type="submission" date="2023-08" db="EMBL/GenBank/DDBJ databases">
        <title>Black Yeasts Isolated from many extreme environments.</title>
        <authorList>
            <person name="Coleine C."/>
            <person name="Stajich J.E."/>
            <person name="Selbmann L."/>
        </authorList>
    </citation>
    <scope>NUCLEOTIDE SEQUENCE [LARGE SCALE GENOMIC DNA]</scope>
    <source>
        <strain evidence="3 4">CCFEE 5910</strain>
    </source>
</reference>
<keyword evidence="4" id="KW-1185">Reference proteome</keyword>
<organism evidence="3 4">
    <name type="scientific">Lithohypha guttulata</name>
    <dbReference type="NCBI Taxonomy" id="1690604"/>
    <lineage>
        <taxon>Eukaryota</taxon>
        <taxon>Fungi</taxon>
        <taxon>Dikarya</taxon>
        <taxon>Ascomycota</taxon>
        <taxon>Pezizomycotina</taxon>
        <taxon>Eurotiomycetes</taxon>
        <taxon>Chaetothyriomycetidae</taxon>
        <taxon>Chaetothyriales</taxon>
        <taxon>Trichomeriaceae</taxon>
        <taxon>Lithohypha</taxon>
    </lineage>
</organism>
<keyword evidence="1" id="KW-0472">Membrane</keyword>
<comment type="caution">
    <text evidence="3">The sequence shown here is derived from an EMBL/GenBank/DDBJ whole genome shotgun (WGS) entry which is preliminary data.</text>
</comment>
<dbReference type="PANTHER" id="PTHR12203:SF61">
    <property type="entry name" value="CAPSULE PROTEIN"/>
    <property type="match status" value="1"/>
</dbReference>
<name>A0AAN7T2S4_9EURO</name>
<dbReference type="Proteomes" id="UP001309876">
    <property type="component" value="Unassembled WGS sequence"/>
</dbReference>
<proteinExistence type="predicted"/>
<dbReference type="SMART" id="SM00672">
    <property type="entry name" value="CAP10"/>
    <property type="match status" value="1"/>
</dbReference>
<dbReference type="InterPro" id="IPR006598">
    <property type="entry name" value="CAP10"/>
</dbReference>
<evidence type="ECO:0000256" key="1">
    <source>
        <dbReference type="SAM" id="Phobius"/>
    </source>
</evidence>
<gene>
    <name evidence="3" type="ORF">LTR05_002649</name>
</gene>
<feature type="transmembrane region" description="Helical" evidence="1">
    <location>
        <begin position="12"/>
        <end position="30"/>
    </location>
</feature>
<evidence type="ECO:0000313" key="3">
    <source>
        <dbReference type="EMBL" id="KAK5088431.1"/>
    </source>
</evidence>
<evidence type="ECO:0000313" key="4">
    <source>
        <dbReference type="Proteomes" id="UP001309876"/>
    </source>
</evidence>
<accession>A0AAN7T2S4</accession>
<dbReference type="PANTHER" id="PTHR12203">
    <property type="entry name" value="KDEL LYS-ASP-GLU-LEU CONTAINING - RELATED"/>
    <property type="match status" value="1"/>
</dbReference>
<keyword evidence="1" id="KW-0812">Transmembrane</keyword>
<feature type="domain" description="Glycosyl transferase CAP10" evidence="2">
    <location>
        <begin position="261"/>
        <end position="556"/>
    </location>
</feature>
<dbReference type="AlphaFoldDB" id="A0AAN7T2S4"/>
<keyword evidence="1" id="KW-1133">Transmembrane helix</keyword>
<protein>
    <recommendedName>
        <fullName evidence="2">Glycosyl transferase CAP10 domain-containing protein</fullName>
    </recommendedName>
</protein>
<dbReference type="Pfam" id="PF05686">
    <property type="entry name" value="Glyco_transf_90"/>
    <property type="match status" value="1"/>
</dbReference>
<dbReference type="InterPro" id="IPR051091">
    <property type="entry name" value="O-Glucosyltr/Glycosyltrsf_90"/>
</dbReference>
<evidence type="ECO:0000259" key="2">
    <source>
        <dbReference type="SMART" id="SM00672"/>
    </source>
</evidence>